<dbReference type="Proteomes" id="UP001242480">
    <property type="component" value="Unassembled WGS sequence"/>
</dbReference>
<gene>
    <name evidence="1" type="ORF">QO011_003861</name>
</gene>
<proteinExistence type="predicted"/>
<reference evidence="1 2" key="1">
    <citation type="submission" date="2023-07" db="EMBL/GenBank/DDBJ databases">
        <title>Genomic Encyclopedia of Type Strains, Phase IV (KMG-IV): sequencing the most valuable type-strain genomes for metagenomic binning, comparative biology and taxonomic classification.</title>
        <authorList>
            <person name="Goeker M."/>
        </authorList>
    </citation>
    <scope>NUCLEOTIDE SEQUENCE [LARGE SCALE GENOMIC DNA]</scope>
    <source>
        <strain evidence="1 2">DSM 19619</strain>
    </source>
</reference>
<dbReference type="EMBL" id="JAUSVX010000007">
    <property type="protein sequence ID" value="MDQ0470842.1"/>
    <property type="molecule type" value="Genomic_DNA"/>
</dbReference>
<evidence type="ECO:0000313" key="1">
    <source>
        <dbReference type="EMBL" id="MDQ0470842.1"/>
    </source>
</evidence>
<evidence type="ECO:0000313" key="2">
    <source>
        <dbReference type="Proteomes" id="UP001242480"/>
    </source>
</evidence>
<dbReference type="RefSeq" id="WP_307275125.1">
    <property type="nucleotide sequence ID" value="NZ_JAUSVX010000007.1"/>
</dbReference>
<protein>
    <submittedName>
        <fullName evidence="1">Uncharacterized protein</fullName>
    </submittedName>
</protein>
<keyword evidence="2" id="KW-1185">Reference proteome</keyword>
<name>A0ABU0J994_9HYPH</name>
<accession>A0ABU0J994</accession>
<sequence>MQAWSILAALLALALIGLLLLRARRHGVRDDLDQQNLTTYLGMAAMSGRRVEGLAFRREIQTLIVARGWGSHETTSRLAHAVLVVKDVAPQAHEEAVAIGRQILVSTHPRA</sequence>
<organism evidence="1 2">
    <name type="scientific">Labrys wisconsinensis</name>
    <dbReference type="NCBI Taxonomy" id="425677"/>
    <lineage>
        <taxon>Bacteria</taxon>
        <taxon>Pseudomonadati</taxon>
        <taxon>Pseudomonadota</taxon>
        <taxon>Alphaproteobacteria</taxon>
        <taxon>Hyphomicrobiales</taxon>
        <taxon>Xanthobacteraceae</taxon>
        <taxon>Labrys</taxon>
    </lineage>
</organism>
<comment type="caution">
    <text evidence="1">The sequence shown here is derived from an EMBL/GenBank/DDBJ whole genome shotgun (WGS) entry which is preliminary data.</text>
</comment>